<proteinExistence type="predicted"/>
<evidence type="ECO:0000313" key="1">
    <source>
        <dbReference type="EMBL" id="GGX68982.1"/>
    </source>
</evidence>
<accession>A0A918KQ16</accession>
<sequence>MSGLLQGRPRHQRGSALPHRALWQGFKSLSEQQVGRDKLCVHPKLLQLLTQDTNTFSPYSAKTSQQESS</sequence>
<reference evidence="1" key="1">
    <citation type="journal article" date="2014" name="Int. J. Syst. Evol. Microbiol.">
        <title>Complete genome sequence of Corynebacterium casei LMG S-19264T (=DSM 44701T), isolated from a smear-ripened cheese.</title>
        <authorList>
            <consortium name="US DOE Joint Genome Institute (JGI-PGF)"/>
            <person name="Walter F."/>
            <person name="Albersmeier A."/>
            <person name="Kalinowski J."/>
            <person name="Ruckert C."/>
        </authorList>
    </citation>
    <scope>NUCLEOTIDE SEQUENCE</scope>
    <source>
        <strain evidence="1">KCTC 22169</strain>
    </source>
</reference>
<keyword evidence="2" id="KW-1185">Reference proteome</keyword>
<protein>
    <submittedName>
        <fullName evidence="1">Uncharacterized protein</fullName>
    </submittedName>
</protein>
<evidence type="ECO:0000313" key="2">
    <source>
        <dbReference type="Proteomes" id="UP000626148"/>
    </source>
</evidence>
<organism evidence="1 2">
    <name type="scientific">Saccharospirillum salsuginis</name>
    <dbReference type="NCBI Taxonomy" id="418750"/>
    <lineage>
        <taxon>Bacteria</taxon>
        <taxon>Pseudomonadati</taxon>
        <taxon>Pseudomonadota</taxon>
        <taxon>Gammaproteobacteria</taxon>
        <taxon>Oceanospirillales</taxon>
        <taxon>Saccharospirillaceae</taxon>
        <taxon>Saccharospirillum</taxon>
    </lineage>
</organism>
<dbReference type="EMBL" id="BMXR01000012">
    <property type="protein sequence ID" value="GGX68982.1"/>
    <property type="molecule type" value="Genomic_DNA"/>
</dbReference>
<reference evidence="1" key="2">
    <citation type="submission" date="2020-09" db="EMBL/GenBank/DDBJ databases">
        <authorList>
            <person name="Sun Q."/>
            <person name="Kim S."/>
        </authorList>
    </citation>
    <scope>NUCLEOTIDE SEQUENCE</scope>
    <source>
        <strain evidence="1">KCTC 22169</strain>
    </source>
</reference>
<dbReference type="Proteomes" id="UP000626148">
    <property type="component" value="Unassembled WGS sequence"/>
</dbReference>
<name>A0A918KQ16_9GAMM</name>
<comment type="caution">
    <text evidence="1">The sequence shown here is derived from an EMBL/GenBank/DDBJ whole genome shotgun (WGS) entry which is preliminary data.</text>
</comment>
<dbReference type="AlphaFoldDB" id="A0A918KQ16"/>
<gene>
    <name evidence="1" type="ORF">GCM10007392_40820</name>
</gene>